<evidence type="ECO:0000256" key="6">
    <source>
        <dbReference type="PIRSR" id="PIRSR606689-1"/>
    </source>
</evidence>
<dbReference type="SUPFAM" id="SSF52540">
    <property type="entry name" value="P-loop containing nucleoside triphosphate hydrolases"/>
    <property type="match status" value="1"/>
</dbReference>
<evidence type="ECO:0000256" key="4">
    <source>
        <dbReference type="ARBA" id="ARBA00022892"/>
    </source>
</evidence>
<dbReference type="Gene3D" id="1.10.110.10">
    <property type="entry name" value="Plant lipid-transfer and hydrophobic proteins"/>
    <property type="match status" value="1"/>
</dbReference>
<dbReference type="InterPro" id="IPR036312">
    <property type="entry name" value="Bifun_inhib/LTP/seed_sf"/>
</dbReference>
<organism evidence="8 9">
    <name type="scientific">Panicum miliaceum</name>
    <name type="common">Proso millet</name>
    <name type="synonym">Broomcorn millet</name>
    <dbReference type="NCBI Taxonomy" id="4540"/>
    <lineage>
        <taxon>Eukaryota</taxon>
        <taxon>Viridiplantae</taxon>
        <taxon>Streptophyta</taxon>
        <taxon>Embryophyta</taxon>
        <taxon>Tracheophyta</taxon>
        <taxon>Spermatophyta</taxon>
        <taxon>Magnoliopsida</taxon>
        <taxon>Liliopsida</taxon>
        <taxon>Poales</taxon>
        <taxon>Poaceae</taxon>
        <taxon>PACMAD clade</taxon>
        <taxon>Panicoideae</taxon>
        <taxon>Panicodae</taxon>
        <taxon>Paniceae</taxon>
        <taxon>Panicinae</taxon>
        <taxon>Panicum</taxon>
        <taxon>Panicum sect. Panicum</taxon>
    </lineage>
</organism>
<keyword evidence="4" id="KW-0931">ER-Golgi transport</keyword>
<dbReference type="PANTHER" id="PTHR11711">
    <property type="entry name" value="ADP RIBOSYLATION FACTOR-RELATED"/>
    <property type="match status" value="1"/>
</dbReference>
<dbReference type="InterPro" id="IPR027417">
    <property type="entry name" value="P-loop_NTPase"/>
</dbReference>
<feature type="binding site" evidence="6">
    <location>
        <begin position="24"/>
        <end position="31"/>
    </location>
    <ligand>
        <name>GTP</name>
        <dbReference type="ChEBI" id="CHEBI:37565"/>
    </ligand>
</feature>
<keyword evidence="7" id="KW-0479">Metal-binding</keyword>
<name>A0A3L6TBI6_PANMI</name>
<dbReference type="Proteomes" id="UP000275267">
    <property type="component" value="Unassembled WGS sequence"/>
</dbReference>
<sequence>MGLAFGKLFSRLFAKKEMRILMVGLDAAGKTTILYKLKLGEIVTTIPTIVLSSYRVPANRYIQSTCATTGEGLYEGLDWLSSNIASKIWWESRSEIWFNSQIIFRVQEITRQIVGDKGDKGQCIFEENIGAPTGTRIIVSISRRRSLLSSAVLLAAVLTDAAAGSAPGYCVRGQAIPLSLLPGCRWTRAAGSWRAVPTECRCRALRAMAEETPAAVVGRACWLAQARFAPTVVAETECGLRTVHGIRFCYARGAEDDD</sequence>
<evidence type="ECO:0000256" key="1">
    <source>
        <dbReference type="ARBA" id="ARBA00010290"/>
    </source>
</evidence>
<dbReference type="Gene3D" id="3.40.50.300">
    <property type="entry name" value="P-loop containing nucleotide triphosphate hydrolases"/>
    <property type="match status" value="2"/>
</dbReference>
<dbReference type="OrthoDB" id="1887762at2759"/>
<dbReference type="SMART" id="SM00177">
    <property type="entry name" value="ARF"/>
    <property type="match status" value="1"/>
</dbReference>
<keyword evidence="3 6" id="KW-0547">Nucleotide-binding</keyword>
<accession>A0A3L6TBI6</accession>
<feature type="binding site" evidence="7">
    <location>
        <position position="31"/>
    </location>
    <ligand>
        <name>Mg(2+)</name>
        <dbReference type="ChEBI" id="CHEBI:18420"/>
    </ligand>
</feature>
<gene>
    <name evidence="8" type="ORF">C2845_PM03G24990</name>
</gene>
<evidence type="ECO:0000256" key="7">
    <source>
        <dbReference type="PIRSR" id="PIRSR606689-2"/>
    </source>
</evidence>
<reference evidence="9" key="1">
    <citation type="journal article" date="2019" name="Nat. Commun.">
        <title>The genome of broomcorn millet.</title>
        <authorList>
            <person name="Zou C."/>
            <person name="Miki D."/>
            <person name="Li D."/>
            <person name="Tang Q."/>
            <person name="Xiao L."/>
            <person name="Rajput S."/>
            <person name="Deng P."/>
            <person name="Jia W."/>
            <person name="Huang R."/>
            <person name="Zhang M."/>
            <person name="Sun Y."/>
            <person name="Hu J."/>
            <person name="Fu X."/>
            <person name="Schnable P.S."/>
            <person name="Li F."/>
            <person name="Zhang H."/>
            <person name="Feng B."/>
            <person name="Zhu X."/>
            <person name="Liu R."/>
            <person name="Schnable J.C."/>
            <person name="Zhu J.-K."/>
            <person name="Zhang H."/>
        </authorList>
    </citation>
    <scope>NUCLEOTIDE SEQUENCE [LARGE SCALE GENOMIC DNA]</scope>
</reference>
<evidence type="ECO:0000313" key="9">
    <source>
        <dbReference type="Proteomes" id="UP000275267"/>
    </source>
</evidence>
<dbReference type="AlphaFoldDB" id="A0A3L6TBI6"/>
<proteinExistence type="inferred from homology"/>
<dbReference type="Pfam" id="PF00025">
    <property type="entry name" value="Arf"/>
    <property type="match status" value="1"/>
</dbReference>
<keyword evidence="2" id="KW-0519">Myristate</keyword>
<evidence type="ECO:0000313" key="8">
    <source>
        <dbReference type="EMBL" id="RLN35522.1"/>
    </source>
</evidence>
<comment type="similarity">
    <text evidence="1">Belongs to the small GTPase superfamily. Arf family.</text>
</comment>
<dbReference type="GO" id="GO:0016192">
    <property type="term" value="P:vesicle-mediated transport"/>
    <property type="evidence" value="ECO:0007669"/>
    <property type="project" value="UniProtKB-KW"/>
</dbReference>
<dbReference type="InterPro" id="IPR006689">
    <property type="entry name" value="Small_GTPase_ARF/SAR"/>
</dbReference>
<dbReference type="EMBL" id="PQIB02000002">
    <property type="protein sequence ID" value="RLN35522.1"/>
    <property type="molecule type" value="Genomic_DNA"/>
</dbReference>
<dbReference type="GO" id="GO:0005525">
    <property type="term" value="F:GTP binding"/>
    <property type="evidence" value="ECO:0007669"/>
    <property type="project" value="UniProtKB-KW"/>
</dbReference>
<evidence type="ECO:0000256" key="5">
    <source>
        <dbReference type="ARBA" id="ARBA00023134"/>
    </source>
</evidence>
<evidence type="ECO:0000256" key="3">
    <source>
        <dbReference type="ARBA" id="ARBA00022741"/>
    </source>
</evidence>
<dbReference type="InterPro" id="IPR024156">
    <property type="entry name" value="Small_GTPase_ARF"/>
</dbReference>
<feature type="binding site" evidence="7">
    <location>
        <position position="48"/>
    </location>
    <ligand>
        <name>Mg(2+)</name>
        <dbReference type="ChEBI" id="CHEBI:18420"/>
    </ligand>
</feature>
<dbReference type="STRING" id="4540.A0A3L6TBI6"/>
<keyword evidence="4" id="KW-0813">Transport</keyword>
<keyword evidence="9" id="KW-1185">Reference proteome</keyword>
<keyword evidence="7" id="KW-0460">Magnesium</keyword>
<comment type="caution">
    <text evidence="8">The sequence shown here is derived from an EMBL/GenBank/DDBJ whole genome shotgun (WGS) entry which is preliminary data.</text>
</comment>
<evidence type="ECO:0000256" key="2">
    <source>
        <dbReference type="ARBA" id="ARBA00022707"/>
    </source>
</evidence>
<protein>
    <submittedName>
        <fullName evidence="8">Uncharacterized protein</fullName>
    </submittedName>
</protein>
<dbReference type="SUPFAM" id="SSF47699">
    <property type="entry name" value="Bifunctional inhibitor/lipid-transfer protein/seed storage 2S albumin"/>
    <property type="match status" value="1"/>
</dbReference>
<keyword evidence="2" id="KW-0449">Lipoprotein</keyword>
<dbReference type="GO" id="GO:0046872">
    <property type="term" value="F:metal ion binding"/>
    <property type="evidence" value="ECO:0007669"/>
    <property type="project" value="UniProtKB-KW"/>
</dbReference>
<dbReference type="GO" id="GO:0003924">
    <property type="term" value="F:GTPase activity"/>
    <property type="evidence" value="ECO:0007669"/>
    <property type="project" value="InterPro"/>
</dbReference>
<keyword evidence="5 6" id="KW-0342">GTP-binding</keyword>